<accession>A0AAX6SAD8</accession>
<protein>
    <submittedName>
        <fullName evidence="3">Uncharacterized protein LOC110347126</fullName>
    </submittedName>
</protein>
<evidence type="ECO:0000313" key="3">
    <source>
        <dbReference type="RefSeq" id="XP_021105699.1"/>
    </source>
</evidence>
<proteinExistence type="predicted"/>
<feature type="region of interest" description="Disordered" evidence="1">
    <location>
        <begin position="84"/>
        <end position="107"/>
    </location>
</feature>
<reference evidence="3" key="1">
    <citation type="submission" date="2025-08" db="UniProtKB">
        <authorList>
            <consortium name="RefSeq"/>
        </authorList>
    </citation>
    <scope>IDENTIFICATION</scope>
</reference>
<dbReference type="Proteomes" id="UP000694906">
    <property type="component" value="Unplaced"/>
</dbReference>
<name>A0AAX6SAD8_HETGA</name>
<evidence type="ECO:0000256" key="1">
    <source>
        <dbReference type="SAM" id="MobiDB-lite"/>
    </source>
</evidence>
<organism evidence="2 3">
    <name type="scientific">Heterocephalus glaber</name>
    <name type="common">Naked mole rat</name>
    <dbReference type="NCBI Taxonomy" id="10181"/>
    <lineage>
        <taxon>Eukaryota</taxon>
        <taxon>Metazoa</taxon>
        <taxon>Chordata</taxon>
        <taxon>Craniata</taxon>
        <taxon>Vertebrata</taxon>
        <taxon>Euteleostomi</taxon>
        <taxon>Mammalia</taxon>
        <taxon>Eutheria</taxon>
        <taxon>Euarchontoglires</taxon>
        <taxon>Glires</taxon>
        <taxon>Rodentia</taxon>
        <taxon>Hystricomorpha</taxon>
        <taxon>Bathyergidae</taxon>
        <taxon>Heterocephalus</taxon>
    </lineage>
</organism>
<gene>
    <name evidence="3" type="primary">LOC110347126</name>
</gene>
<sequence>MRGRTPIHLSGSQIVWYNYMATPPPYSPRPTYSSIPLRMLPPPPYQENIYEELRPSPRGPPSPSSLTDLELRVDQLSARLHQLQLQGRPRHRPACSTRQSPPPTWGQIKSLTEKAKGLVYSQHLPMTSDRLFVAMLAMIATQSSSDN</sequence>
<dbReference type="RefSeq" id="XP_021105699.1">
    <property type="nucleotide sequence ID" value="XM_021250040.1"/>
</dbReference>
<feature type="region of interest" description="Disordered" evidence="1">
    <location>
        <begin position="46"/>
        <end position="66"/>
    </location>
</feature>
<dbReference type="AlphaFoldDB" id="A0AAX6SAD8"/>
<keyword evidence="2" id="KW-1185">Reference proteome</keyword>
<evidence type="ECO:0000313" key="2">
    <source>
        <dbReference type="Proteomes" id="UP000694906"/>
    </source>
</evidence>
<dbReference type="GeneID" id="110347126"/>